<dbReference type="InterPro" id="IPR036583">
    <property type="entry name" value="23S_rRNA_IVS_sf"/>
</dbReference>
<dbReference type="Proteomes" id="UP000223913">
    <property type="component" value="Unassembled WGS sequence"/>
</dbReference>
<organism evidence="1 2">
    <name type="scientific">Flavilitoribacter nigricans (strain ATCC 23147 / DSM 23189 / NBRC 102662 / NCIMB 1420 / SS-2)</name>
    <name type="common">Lewinella nigricans</name>
    <dbReference type="NCBI Taxonomy" id="1122177"/>
    <lineage>
        <taxon>Bacteria</taxon>
        <taxon>Pseudomonadati</taxon>
        <taxon>Bacteroidota</taxon>
        <taxon>Saprospiria</taxon>
        <taxon>Saprospirales</taxon>
        <taxon>Lewinellaceae</taxon>
        <taxon>Flavilitoribacter</taxon>
    </lineage>
</organism>
<dbReference type="EMBL" id="PDUD01000022">
    <property type="protein sequence ID" value="PHN05185.1"/>
    <property type="molecule type" value="Genomic_DNA"/>
</dbReference>
<dbReference type="OrthoDB" id="285993at2"/>
<evidence type="ECO:0000313" key="1">
    <source>
        <dbReference type="EMBL" id="PHN05185.1"/>
    </source>
</evidence>
<proteinExistence type="predicted"/>
<dbReference type="InterPro" id="IPR012657">
    <property type="entry name" value="23S_rRNA-intervening_sequence"/>
</dbReference>
<dbReference type="RefSeq" id="WP_099151239.1">
    <property type="nucleotide sequence ID" value="NZ_PDUD01000022.1"/>
</dbReference>
<name>A0A2D0N9M4_FLAN2</name>
<dbReference type="AlphaFoldDB" id="A0A2D0N9M4"/>
<keyword evidence="2" id="KW-1185">Reference proteome</keyword>
<sequence>MEPLFNYEERLVRFAGEVVFFIKTIPKTYEGKYYSDQLIRSSGGSALNYGEAQGTITRKDFINKMSLVVKELKESRCSLKILRYTGIGKNDKGAWLLVECEELIAIGSKMINNKRE</sequence>
<dbReference type="NCBIfam" id="TIGR02436">
    <property type="entry name" value="four helix bundle protein"/>
    <property type="match status" value="1"/>
</dbReference>
<evidence type="ECO:0000313" key="2">
    <source>
        <dbReference type="Proteomes" id="UP000223913"/>
    </source>
</evidence>
<accession>A0A2D0N9M4</accession>
<comment type="caution">
    <text evidence="1">The sequence shown here is derived from an EMBL/GenBank/DDBJ whole genome shotgun (WGS) entry which is preliminary data.</text>
</comment>
<dbReference type="SUPFAM" id="SSF158446">
    <property type="entry name" value="IVS-encoded protein-like"/>
    <property type="match status" value="1"/>
</dbReference>
<gene>
    <name evidence="1" type="ORF">CRP01_16835</name>
</gene>
<dbReference type="Gene3D" id="1.20.1440.60">
    <property type="entry name" value="23S rRNA-intervening sequence"/>
    <property type="match status" value="1"/>
</dbReference>
<protein>
    <submittedName>
        <fullName evidence="1">Four helix bundle protein</fullName>
    </submittedName>
</protein>
<dbReference type="Pfam" id="PF05635">
    <property type="entry name" value="23S_rRNA_IVP"/>
    <property type="match status" value="1"/>
</dbReference>
<reference evidence="1 2" key="1">
    <citation type="submission" date="2017-10" db="EMBL/GenBank/DDBJ databases">
        <title>The draft genome sequence of Lewinella nigricans NBRC 102662.</title>
        <authorList>
            <person name="Wang K."/>
        </authorList>
    </citation>
    <scope>NUCLEOTIDE SEQUENCE [LARGE SCALE GENOMIC DNA]</scope>
    <source>
        <strain evidence="1 2">NBRC 102662</strain>
    </source>
</reference>